<protein>
    <submittedName>
        <fullName evidence="8">Uncharacterized protein</fullName>
    </submittedName>
</protein>
<comment type="similarity">
    <text evidence="2">Belongs to the RUS1 family.</text>
</comment>
<evidence type="ECO:0000313" key="8">
    <source>
        <dbReference type="EMBL" id="KAL3805091.1"/>
    </source>
</evidence>
<dbReference type="InterPro" id="IPR006968">
    <property type="entry name" value="RUS_fam"/>
</dbReference>
<dbReference type="PANTHER" id="PTHR12770">
    <property type="entry name" value="RUS1 FAMILY PROTEIN C16ORF58"/>
    <property type="match status" value="1"/>
</dbReference>
<comment type="caution">
    <text evidence="8">The sequence shown here is derived from an EMBL/GenBank/DDBJ whole genome shotgun (WGS) entry which is preliminary data.</text>
</comment>
<reference evidence="8 9" key="1">
    <citation type="journal article" date="2020" name="G3 (Bethesda)">
        <title>Improved Reference Genome for Cyclotella cryptica CCMP332, a Model for Cell Wall Morphogenesis, Salinity Adaptation, and Lipid Production in Diatoms (Bacillariophyta).</title>
        <authorList>
            <person name="Roberts W.R."/>
            <person name="Downey K.M."/>
            <person name="Ruck E.C."/>
            <person name="Traller J.C."/>
            <person name="Alverson A.J."/>
        </authorList>
    </citation>
    <scope>NUCLEOTIDE SEQUENCE [LARGE SCALE GENOMIC DNA]</scope>
    <source>
        <strain evidence="8 9">CCMP332</strain>
    </source>
</reference>
<evidence type="ECO:0000313" key="9">
    <source>
        <dbReference type="Proteomes" id="UP001516023"/>
    </source>
</evidence>
<comment type="subcellular location">
    <subcellularLocation>
        <location evidence="1">Membrane</location>
    </subcellularLocation>
</comment>
<dbReference type="AlphaFoldDB" id="A0ABD3R1M3"/>
<organism evidence="8 9">
    <name type="scientific">Cyclotella cryptica</name>
    <dbReference type="NCBI Taxonomy" id="29204"/>
    <lineage>
        <taxon>Eukaryota</taxon>
        <taxon>Sar</taxon>
        <taxon>Stramenopiles</taxon>
        <taxon>Ochrophyta</taxon>
        <taxon>Bacillariophyta</taxon>
        <taxon>Coscinodiscophyceae</taxon>
        <taxon>Thalassiosirophycidae</taxon>
        <taxon>Stephanodiscales</taxon>
        <taxon>Stephanodiscaceae</taxon>
        <taxon>Cyclotella</taxon>
    </lineage>
</organism>
<evidence type="ECO:0000256" key="1">
    <source>
        <dbReference type="ARBA" id="ARBA00004370"/>
    </source>
</evidence>
<dbReference type="EMBL" id="JABMIG020000004">
    <property type="protein sequence ID" value="KAL3805091.1"/>
    <property type="molecule type" value="Genomic_DNA"/>
</dbReference>
<feature type="domain" description="Root UVB sensitive protein C-terminal" evidence="7">
    <location>
        <begin position="353"/>
        <end position="515"/>
    </location>
</feature>
<dbReference type="Pfam" id="PF24160">
    <property type="entry name" value="UVB_sens_C"/>
    <property type="match status" value="1"/>
</dbReference>
<evidence type="ECO:0000256" key="3">
    <source>
        <dbReference type="ARBA" id="ARBA00022692"/>
    </source>
</evidence>
<gene>
    <name evidence="8" type="ORF">HJC23_003319</name>
</gene>
<accession>A0ABD3R1M3</accession>
<evidence type="ECO:0000256" key="2">
    <source>
        <dbReference type="ARBA" id="ARBA00007558"/>
    </source>
</evidence>
<evidence type="ECO:0000259" key="7">
    <source>
        <dbReference type="Pfam" id="PF24160"/>
    </source>
</evidence>
<sequence length="526" mass="58249">MIAHVTGRGFAFALSLPSHPPLTTVVSRKSNGRNKEYFFDHHEPSVEKEFPRLANGVHRKDKIFSSVLDHLQSVLRSTFLPTIRGSYDGGQKSQLTLLMESGYLPFILFDNLQDLTTSLRSVLATQRILEGVGVGRSGATALSATLNFLIRDGCGMVASLLFTSLAASSFRRNIKRWKYFADIMVDIGITLEIVAPSLLATQFSGWFLPLLCMGNVCKALCGVAAGATGGALQMFWAIKLTGSEDGISEVSAKNGAQRTVMGGMGLILAGLTASWLDKIDGANSNRGIRKKGLWIGLYCGLTFLHLVCNWRSLKLVTLDWLNGWRLHRVVDDFLASIDEMSNDCGEDISCSNPSEVSTWEPIFFVPELHSKQSHLSRYPIRLGVSFNQFAKLSRAPSSTLKSIMTTKRTSSKDNYILKVGHTNKQLEKNRCILVSFLSECSNKEKAKAYLHACLVGRALVLVSAPNGEQNNKPVVHDEREIIRQAEEIGQREINVLWPIFERSASKAGWKLDKTEFSTYGYEICLE</sequence>
<evidence type="ECO:0000256" key="4">
    <source>
        <dbReference type="ARBA" id="ARBA00022989"/>
    </source>
</evidence>
<dbReference type="GO" id="GO:0016020">
    <property type="term" value="C:membrane"/>
    <property type="evidence" value="ECO:0007669"/>
    <property type="project" value="UniProtKB-SubCell"/>
</dbReference>
<keyword evidence="3" id="KW-0812">Transmembrane</keyword>
<dbReference type="Proteomes" id="UP001516023">
    <property type="component" value="Unassembled WGS sequence"/>
</dbReference>
<dbReference type="Pfam" id="PF04884">
    <property type="entry name" value="UVB_sens_prot"/>
    <property type="match status" value="1"/>
</dbReference>
<feature type="domain" description="Protein root UVB sensitive/RUS" evidence="6">
    <location>
        <begin position="101"/>
        <end position="335"/>
    </location>
</feature>
<name>A0ABD3R1M3_9STRA</name>
<dbReference type="InterPro" id="IPR054549">
    <property type="entry name" value="UVB_sens_RUS_dom"/>
</dbReference>
<keyword evidence="5" id="KW-0472">Membrane</keyword>
<dbReference type="InterPro" id="IPR055412">
    <property type="entry name" value="UVB_sens_C"/>
</dbReference>
<keyword evidence="4" id="KW-1133">Transmembrane helix</keyword>
<evidence type="ECO:0000256" key="5">
    <source>
        <dbReference type="ARBA" id="ARBA00023136"/>
    </source>
</evidence>
<evidence type="ECO:0000259" key="6">
    <source>
        <dbReference type="Pfam" id="PF04884"/>
    </source>
</evidence>
<dbReference type="PANTHER" id="PTHR12770:SF31">
    <property type="entry name" value="RUS FAMILY MEMBER 1"/>
    <property type="match status" value="1"/>
</dbReference>
<proteinExistence type="inferred from homology"/>
<keyword evidence="9" id="KW-1185">Reference proteome</keyword>